<comment type="similarity">
    <text evidence="1">Belongs to the bactofilin family.</text>
</comment>
<feature type="region of interest" description="Disordered" evidence="2">
    <location>
        <begin position="125"/>
        <end position="161"/>
    </location>
</feature>
<gene>
    <name evidence="3" type="ORF">FH752_03275</name>
</gene>
<organism evidence="3 4">
    <name type="scientific">Marinobacter adhaerens</name>
    <dbReference type="NCBI Taxonomy" id="1033846"/>
    <lineage>
        <taxon>Bacteria</taxon>
        <taxon>Pseudomonadati</taxon>
        <taxon>Pseudomonadota</taxon>
        <taxon>Gammaproteobacteria</taxon>
        <taxon>Pseudomonadales</taxon>
        <taxon>Marinobacteraceae</taxon>
        <taxon>Marinobacter</taxon>
    </lineage>
</organism>
<dbReference type="RefSeq" id="WP_069184821.1">
    <property type="nucleotide sequence ID" value="NZ_LXRF01000017.1"/>
</dbReference>
<dbReference type="Proteomes" id="UP000431462">
    <property type="component" value="Unassembled WGS sequence"/>
</dbReference>
<dbReference type="PANTHER" id="PTHR35024">
    <property type="entry name" value="HYPOTHETICAL CYTOSOLIC PROTEIN"/>
    <property type="match status" value="1"/>
</dbReference>
<protein>
    <submittedName>
        <fullName evidence="3">Polymer-forming cytoskeletal protein</fullName>
    </submittedName>
</protein>
<dbReference type="InterPro" id="IPR007607">
    <property type="entry name" value="BacA/B"/>
</dbReference>
<dbReference type="EMBL" id="VENC01000002">
    <property type="protein sequence ID" value="MTI97624.1"/>
    <property type="molecule type" value="Genomic_DNA"/>
</dbReference>
<evidence type="ECO:0000256" key="2">
    <source>
        <dbReference type="SAM" id="MobiDB-lite"/>
    </source>
</evidence>
<comment type="caution">
    <text evidence="3">The sequence shown here is derived from an EMBL/GenBank/DDBJ whole genome shotgun (WGS) entry which is preliminary data.</text>
</comment>
<accession>A0A1E3C6E8</accession>
<evidence type="ECO:0000313" key="3">
    <source>
        <dbReference type="EMBL" id="MTI97624.1"/>
    </source>
</evidence>
<reference evidence="3 4" key="1">
    <citation type="submission" date="2019-06" db="EMBL/GenBank/DDBJ databases">
        <title>Enrichment of Autotrophic Halophilic Microorganisms from Red Sea Brine Pool Using Microbial Electrosynthesis System.</title>
        <authorList>
            <person name="Alqahtani M.F."/>
            <person name="Bajracharya S."/>
            <person name="Katuri K.P."/>
            <person name="Ali M."/>
            <person name="Saikaly P.E."/>
        </authorList>
    </citation>
    <scope>NUCLEOTIDE SEQUENCE [LARGE SCALE GENOMIC DNA]</scope>
    <source>
        <strain evidence="3">MES15</strain>
    </source>
</reference>
<dbReference type="Pfam" id="PF04519">
    <property type="entry name" value="Bactofilin"/>
    <property type="match status" value="1"/>
</dbReference>
<dbReference type="AlphaFoldDB" id="A0A1E3C6E8"/>
<evidence type="ECO:0000256" key="1">
    <source>
        <dbReference type="ARBA" id="ARBA00044755"/>
    </source>
</evidence>
<proteinExistence type="inferred from homology"/>
<dbReference type="PANTHER" id="PTHR35024:SF4">
    <property type="entry name" value="POLYMER-FORMING CYTOSKELETAL PROTEIN"/>
    <property type="match status" value="1"/>
</dbReference>
<name>A0A1E3C6E8_9GAMM</name>
<sequence length="161" mass="16710">MLGKKKQKPRRPTGHFDTLISSRTTVEGDVHFSGGLHVDGRIRGKVLADEGTDAVLRVSEVGEVTGDINAPHVIINGTVNGDVYASAHLELAEKAAINGSVYYNLIEMAMGASVNGNLVHQREPVGLLSQDAKSAGAGPKQAPAGDQTAEPEASGDGGKSE</sequence>
<evidence type="ECO:0000313" key="4">
    <source>
        <dbReference type="Proteomes" id="UP000431462"/>
    </source>
</evidence>
<dbReference type="OrthoDB" id="5294247at2"/>